<dbReference type="OrthoDB" id="10040286at2759"/>
<dbReference type="FunFam" id="1.20.1070.10:FF:001199">
    <property type="entry name" value="Uncharacterized protein"/>
    <property type="match status" value="1"/>
</dbReference>
<proteinExistence type="inferred from homology"/>
<keyword evidence="2" id="KW-1003">Cell membrane</keyword>
<keyword evidence="4 10" id="KW-1133">Transmembrane helix</keyword>
<sequence>MDVTYIANVARCGISAVGMLANLLILFIVARYPTMRTIHNLYVGNLAVADCCFCVFVIAQAAVSIRYRHLQGMLEDMVEQHCRQDLMNSTNFTTVTLTRFSPDLPMPVNCTEIRLDEESLLLLGEVKVEFDSAQSVSDRSCDVGRVIAVFLAASSIFHLIAIACERYQAVTKPFTHRFNTTLKGAAKTCAKIWLGAFGTATLDTLQRNIISRDWTFSYKSLYECVYLKPDDPDPTSGYPYRALQLIIFVISYVVPACILIPVYAMIFFKLRRRRRRFKIGRTASRFAARRSSSKHHAIPMLFAVTVFFLVCWLPFHVTAFSIHSYVGEENIAVVYVATALAVLNSVINPFLYAFIGRNFRKHIAGLFCRKKILSSASEMSMRMSSISVSRHSGVSNVTMTTTT</sequence>
<dbReference type="Proteomes" id="UP000838412">
    <property type="component" value="Chromosome 19"/>
</dbReference>
<organism evidence="11 12">
    <name type="scientific">Branchiostoma lanceolatum</name>
    <name type="common">Common lancelet</name>
    <name type="synonym">Amphioxus lanceolatum</name>
    <dbReference type="NCBI Taxonomy" id="7740"/>
    <lineage>
        <taxon>Eukaryota</taxon>
        <taxon>Metazoa</taxon>
        <taxon>Chordata</taxon>
        <taxon>Cephalochordata</taxon>
        <taxon>Leptocardii</taxon>
        <taxon>Amphioxiformes</taxon>
        <taxon>Branchiostomatidae</taxon>
        <taxon>Branchiostoma</taxon>
    </lineage>
</organism>
<feature type="transmembrane region" description="Helical" evidence="10">
    <location>
        <begin position="242"/>
        <end position="268"/>
    </location>
</feature>
<dbReference type="PRINTS" id="PR00237">
    <property type="entry name" value="GPCRRHODOPSN"/>
</dbReference>
<dbReference type="GO" id="GO:0042923">
    <property type="term" value="F:neuropeptide binding"/>
    <property type="evidence" value="ECO:0007669"/>
    <property type="project" value="TreeGrafter"/>
</dbReference>
<dbReference type="CDD" id="cd00637">
    <property type="entry name" value="7tm_classA_rhodopsin-like"/>
    <property type="match status" value="1"/>
</dbReference>
<dbReference type="PROSITE" id="PS00237">
    <property type="entry name" value="G_PROTEIN_RECEP_F1_1"/>
    <property type="match status" value="1"/>
</dbReference>
<evidence type="ECO:0000256" key="2">
    <source>
        <dbReference type="ARBA" id="ARBA00022475"/>
    </source>
</evidence>
<evidence type="ECO:0000313" key="11">
    <source>
        <dbReference type="EMBL" id="CAH1251713.1"/>
    </source>
</evidence>
<evidence type="ECO:0000256" key="6">
    <source>
        <dbReference type="ARBA" id="ARBA00023136"/>
    </source>
</evidence>
<keyword evidence="7 9" id="KW-0675">Receptor</keyword>
<protein>
    <submittedName>
        <fullName evidence="11">QRFPR protein</fullName>
    </submittedName>
</protein>
<feature type="transmembrane region" description="Helical" evidence="10">
    <location>
        <begin position="300"/>
        <end position="326"/>
    </location>
</feature>
<keyword evidence="12" id="KW-1185">Reference proteome</keyword>
<evidence type="ECO:0000256" key="8">
    <source>
        <dbReference type="ARBA" id="ARBA00023224"/>
    </source>
</evidence>
<keyword evidence="6 10" id="KW-0472">Membrane</keyword>
<dbReference type="GO" id="GO:0005886">
    <property type="term" value="C:plasma membrane"/>
    <property type="evidence" value="ECO:0007669"/>
    <property type="project" value="UniProtKB-SubCell"/>
</dbReference>
<evidence type="ECO:0000256" key="9">
    <source>
        <dbReference type="RuleBase" id="RU000688"/>
    </source>
</evidence>
<feature type="transmembrane region" description="Helical" evidence="10">
    <location>
        <begin position="332"/>
        <end position="355"/>
    </location>
</feature>
<evidence type="ECO:0000256" key="4">
    <source>
        <dbReference type="ARBA" id="ARBA00022989"/>
    </source>
</evidence>
<comment type="similarity">
    <text evidence="9">Belongs to the G-protein coupled receptor 1 family.</text>
</comment>
<dbReference type="SUPFAM" id="SSF81321">
    <property type="entry name" value="Family A G protein-coupled receptor-like"/>
    <property type="match status" value="2"/>
</dbReference>
<comment type="subcellular location">
    <subcellularLocation>
        <location evidence="1">Cell membrane</location>
        <topology evidence="1">Multi-pass membrane protein</topology>
    </subcellularLocation>
</comment>
<keyword evidence="8 9" id="KW-0807">Transducer</keyword>
<evidence type="ECO:0000256" key="7">
    <source>
        <dbReference type="ARBA" id="ARBA00023170"/>
    </source>
</evidence>
<dbReference type="PANTHER" id="PTHR24229">
    <property type="entry name" value="NEUROPEPTIDES RECEPTOR"/>
    <property type="match status" value="1"/>
</dbReference>
<feature type="transmembrane region" description="Helical" evidence="10">
    <location>
        <begin position="143"/>
        <end position="163"/>
    </location>
</feature>
<feature type="transmembrane region" description="Helical" evidence="10">
    <location>
        <begin position="42"/>
        <end position="63"/>
    </location>
</feature>
<dbReference type="EMBL" id="OV696704">
    <property type="protein sequence ID" value="CAH1251713.1"/>
    <property type="molecule type" value="Genomic_DNA"/>
</dbReference>
<dbReference type="Gene3D" id="1.20.1070.10">
    <property type="entry name" value="Rhodopsin 7-helix transmembrane proteins"/>
    <property type="match status" value="1"/>
</dbReference>
<evidence type="ECO:0000313" key="12">
    <source>
        <dbReference type="Proteomes" id="UP000838412"/>
    </source>
</evidence>
<evidence type="ECO:0000256" key="10">
    <source>
        <dbReference type="SAM" id="Phobius"/>
    </source>
</evidence>
<dbReference type="PANTHER" id="PTHR24229:SF112">
    <property type="entry name" value="CHEMOKINE-LIKE RECEPTOR 1"/>
    <property type="match status" value="1"/>
</dbReference>
<evidence type="ECO:0000256" key="1">
    <source>
        <dbReference type="ARBA" id="ARBA00004651"/>
    </source>
</evidence>
<dbReference type="GO" id="GO:0007218">
    <property type="term" value="P:neuropeptide signaling pathway"/>
    <property type="evidence" value="ECO:0007669"/>
    <property type="project" value="TreeGrafter"/>
</dbReference>
<dbReference type="Pfam" id="PF00001">
    <property type="entry name" value="7tm_1"/>
    <property type="match status" value="1"/>
</dbReference>
<evidence type="ECO:0000256" key="5">
    <source>
        <dbReference type="ARBA" id="ARBA00023040"/>
    </source>
</evidence>
<name>A0A8K0EHJ1_BRALA</name>
<dbReference type="InterPro" id="IPR000276">
    <property type="entry name" value="GPCR_Rhodpsn"/>
</dbReference>
<reference evidence="11" key="1">
    <citation type="submission" date="2022-01" db="EMBL/GenBank/DDBJ databases">
        <authorList>
            <person name="Braso-Vives M."/>
        </authorList>
    </citation>
    <scope>NUCLEOTIDE SEQUENCE</scope>
</reference>
<dbReference type="GO" id="GO:0004930">
    <property type="term" value="F:G protein-coupled receptor activity"/>
    <property type="evidence" value="ECO:0007669"/>
    <property type="project" value="UniProtKB-KW"/>
</dbReference>
<gene>
    <name evidence="11" type="primary">QRFPR</name>
    <name evidence="11" type="ORF">BLAG_LOCUS12022</name>
</gene>
<feature type="transmembrane region" description="Helical" evidence="10">
    <location>
        <begin position="12"/>
        <end position="30"/>
    </location>
</feature>
<evidence type="ECO:0000256" key="3">
    <source>
        <dbReference type="ARBA" id="ARBA00022692"/>
    </source>
</evidence>
<keyword evidence="5 9" id="KW-0297">G-protein coupled receptor</keyword>
<keyword evidence="3 9" id="KW-0812">Transmembrane</keyword>
<dbReference type="AlphaFoldDB" id="A0A8K0EHJ1"/>
<dbReference type="GO" id="GO:0043005">
    <property type="term" value="C:neuron projection"/>
    <property type="evidence" value="ECO:0007669"/>
    <property type="project" value="TreeGrafter"/>
</dbReference>
<accession>A0A8K0EHJ1</accession>